<dbReference type="STRING" id="1173061.A0A0J9XF76"/>
<dbReference type="InterPro" id="IPR029058">
    <property type="entry name" value="AB_hydrolase_fold"/>
</dbReference>
<dbReference type="EMBL" id="CCBN010000011">
    <property type="protein sequence ID" value="CDO55553.1"/>
    <property type="molecule type" value="Genomic_DNA"/>
</dbReference>
<dbReference type="Gene3D" id="3.40.50.1820">
    <property type="entry name" value="alpha/beta hydrolase"/>
    <property type="match status" value="1"/>
</dbReference>
<evidence type="ECO:0000256" key="2">
    <source>
        <dbReference type="ARBA" id="ARBA00022692"/>
    </source>
</evidence>
<evidence type="ECO:0000313" key="11">
    <source>
        <dbReference type="EMBL" id="CDO55553.1"/>
    </source>
</evidence>
<keyword evidence="7 9" id="KW-0472">Membrane</keyword>
<evidence type="ECO:0000256" key="8">
    <source>
        <dbReference type="SAM" id="MobiDB-lite"/>
    </source>
</evidence>
<comment type="caution">
    <text evidence="11">The sequence shown here is derived from an EMBL/GenBank/DDBJ whole genome shotgun (WGS) entry which is preliminary data.</text>
</comment>
<sequence>MQVSVLLVGIFFFSIILFKLKVPFSGKLTVLEWPVLVFSLLLVVIETILSVITSILPGFVIRIFSILTSLIFSLVPSSGINVILADPKLDDIVNNVSKAPGFVEMCQFFGYEAEEHVVKTKDGYLLGIHRIGGPKGSNWRMDPPEVPRPVIYLHHGLLMNSEIWVSNIDPSKCLPFLLADMGYDVWLGNNRGNKYSRKHVSLHASSNLFWNFSIDDFALYDIPDTIDYILYIVGLKTLAYIGFSQGSAQALASLSINPELNNKISILIALAPAIAPPGLRNHIVDSLMRASPSLMYLFFGRKAILMSTAFWQNIMYPPLFVRTIDASLSFLFNWKGKNISYAQKLAAYPHLYSYTSVKSVVHWFQIIQNGRFHMYDDEFESTFNRNKRFYRVASFPTQNIITPVVLLYGKSDSLVDVEVLLSELPKDTIHIGVDNYEHLDMLWGNHVNTAIFPYIFTTLSECSPIDNSSEVKSVHVININDNEASNDNDTHDETHSANTLDTNAEEQSVFSDKDDLKSIHEEEPSPTPEKERLLEKPSLTHEELARRLSNSFSSIGINFGSSAPVVEVTTSHP</sequence>
<keyword evidence="12" id="KW-1185">Reference proteome</keyword>
<keyword evidence="2 9" id="KW-0812">Transmembrane</keyword>
<dbReference type="AlphaFoldDB" id="A0A0J9XF76"/>
<name>A0A0J9XF76_GEOCN</name>
<dbReference type="Pfam" id="PF04083">
    <property type="entry name" value="Abhydro_lipase"/>
    <property type="match status" value="1"/>
</dbReference>
<feature type="compositionally biased region" description="Basic and acidic residues" evidence="8">
    <location>
        <begin position="511"/>
        <end position="541"/>
    </location>
</feature>
<evidence type="ECO:0000256" key="4">
    <source>
        <dbReference type="ARBA" id="ARBA00022963"/>
    </source>
</evidence>
<evidence type="ECO:0000256" key="9">
    <source>
        <dbReference type="SAM" id="Phobius"/>
    </source>
</evidence>
<dbReference type="Proteomes" id="UP000242525">
    <property type="component" value="Unassembled WGS sequence"/>
</dbReference>
<gene>
    <name evidence="11" type="ORF">BN980_GECA11s02936g</name>
</gene>
<dbReference type="OrthoDB" id="9974421at2759"/>
<feature type="transmembrane region" description="Helical" evidence="9">
    <location>
        <begin position="35"/>
        <end position="56"/>
    </location>
</feature>
<evidence type="ECO:0000259" key="10">
    <source>
        <dbReference type="Pfam" id="PF04083"/>
    </source>
</evidence>
<accession>A0A0J9XF76</accession>
<keyword evidence="4" id="KW-0442">Lipid degradation</keyword>
<dbReference type="GO" id="GO:0016042">
    <property type="term" value="P:lipid catabolic process"/>
    <property type="evidence" value="ECO:0007669"/>
    <property type="project" value="UniProtKB-KW"/>
</dbReference>
<feature type="region of interest" description="Disordered" evidence="8">
    <location>
        <begin position="482"/>
        <end position="541"/>
    </location>
</feature>
<proteinExistence type="predicted"/>
<dbReference type="FunFam" id="3.40.50.1820:FF:000095">
    <property type="entry name" value="Triglyceride lipase-cholesterol esterase"/>
    <property type="match status" value="1"/>
</dbReference>
<evidence type="ECO:0000256" key="3">
    <source>
        <dbReference type="ARBA" id="ARBA00022801"/>
    </source>
</evidence>
<dbReference type="PANTHER" id="PTHR11005">
    <property type="entry name" value="LYSOSOMAL ACID LIPASE-RELATED"/>
    <property type="match status" value="1"/>
</dbReference>
<feature type="region of interest" description="Disordered" evidence="8">
    <location>
        <begin position="554"/>
        <end position="573"/>
    </location>
</feature>
<evidence type="ECO:0000256" key="7">
    <source>
        <dbReference type="ARBA" id="ARBA00023136"/>
    </source>
</evidence>
<keyword evidence="3 11" id="KW-0378">Hydrolase</keyword>
<feature type="transmembrane region" description="Helical" evidence="9">
    <location>
        <begin position="63"/>
        <end position="84"/>
    </location>
</feature>
<evidence type="ECO:0000256" key="5">
    <source>
        <dbReference type="ARBA" id="ARBA00022989"/>
    </source>
</evidence>
<feature type="domain" description="Partial AB-hydrolase lipase" evidence="10">
    <location>
        <begin position="103"/>
        <end position="167"/>
    </location>
</feature>
<comment type="subcellular location">
    <subcellularLocation>
        <location evidence="1">Membrane</location>
        <topology evidence="1">Single-pass membrane protein</topology>
    </subcellularLocation>
</comment>
<evidence type="ECO:0000313" key="12">
    <source>
        <dbReference type="Proteomes" id="UP000242525"/>
    </source>
</evidence>
<feature type="compositionally biased region" description="Polar residues" evidence="8">
    <location>
        <begin position="496"/>
        <end position="510"/>
    </location>
</feature>
<keyword evidence="6" id="KW-0443">Lipid metabolism</keyword>
<reference evidence="11" key="1">
    <citation type="submission" date="2014-03" db="EMBL/GenBank/DDBJ databases">
        <authorList>
            <person name="Casaregola S."/>
        </authorList>
    </citation>
    <scope>NUCLEOTIDE SEQUENCE [LARGE SCALE GENOMIC DNA]</scope>
    <source>
        <strain evidence="11">CLIB 918</strain>
    </source>
</reference>
<keyword evidence="5 9" id="KW-1133">Transmembrane helix</keyword>
<evidence type="ECO:0000256" key="1">
    <source>
        <dbReference type="ARBA" id="ARBA00004167"/>
    </source>
</evidence>
<dbReference type="SUPFAM" id="SSF53474">
    <property type="entry name" value="alpha/beta-Hydrolases"/>
    <property type="match status" value="1"/>
</dbReference>
<dbReference type="GO" id="GO:0016787">
    <property type="term" value="F:hydrolase activity"/>
    <property type="evidence" value="ECO:0007669"/>
    <property type="project" value="UniProtKB-KW"/>
</dbReference>
<dbReference type="GO" id="GO:0016020">
    <property type="term" value="C:membrane"/>
    <property type="evidence" value="ECO:0007669"/>
    <property type="project" value="UniProtKB-SubCell"/>
</dbReference>
<organism evidence="11 12">
    <name type="scientific">Geotrichum candidum</name>
    <name type="common">Oospora lactis</name>
    <name type="synonym">Dipodascus geotrichum</name>
    <dbReference type="NCBI Taxonomy" id="1173061"/>
    <lineage>
        <taxon>Eukaryota</taxon>
        <taxon>Fungi</taxon>
        <taxon>Dikarya</taxon>
        <taxon>Ascomycota</taxon>
        <taxon>Saccharomycotina</taxon>
        <taxon>Dipodascomycetes</taxon>
        <taxon>Dipodascales</taxon>
        <taxon>Dipodascaceae</taxon>
        <taxon>Geotrichum</taxon>
    </lineage>
</organism>
<evidence type="ECO:0000256" key="6">
    <source>
        <dbReference type="ARBA" id="ARBA00023098"/>
    </source>
</evidence>
<protein>
    <submittedName>
        <fullName evidence="11">Similar to Saccharomyces cerevisiae YKL140W TGL1 Steryl ester hydrolase</fullName>
    </submittedName>
</protein>
<dbReference type="InterPro" id="IPR006693">
    <property type="entry name" value="AB_hydrolase_lipase"/>
</dbReference>